<proteinExistence type="predicted"/>
<dbReference type="GO" id="GO:0016020">
    <property type="term" value="C:membrane"/>
    <property type="evidence" value="ECO:0007669"/>
    <property type="project" value="UniProtKB-SubCell"/>
</dbReference>
<dbReference type="Pfam" id="PF13639">
    <property type="entry name" value="zf-RING_2"/>
    <property type="match status" value="1"/>
</dbReference>
<dbReference type="InterPro" id="IPR011016">
    <property type="entry name" value="Znf_RING-CH"/>
</dbReference>
<feature type="region of interest" description="Disordered" evidence="9">
    <location>
        <begin position="66"/>
        <end position="91"/>
    </location>
</feature>
<feature type="non-terminal residue" evidence="12">
    <location>
        <position position="1"/>
    </location>
</feature>
<keyword evidence="13" id="KW-1185">Reference proteome</keyword>
<feature type="transmembrane region" description="Helical" evidence="10">
    <location>
        <begin position="110"/>
        <end position="132"/>
    </location>
</feature>
<dbReference type="Gene3D" id="3.30.40.10">
    <property type="entry name" value="Zinc/RING finger domain, C3HC4 (zinc finger)"/>
    <property type="match status" value="1"/>
</dbReference>
<feature type="transmembrane region" description="Helical" evidence="10">
    <location>
        <begin position="153"/>
        <end position="179"/>
    </location>
</feature>
<dbReference type="GO" id="GO:0008270">
    <property type="term" value="F:zinc ion binding"/>
    <property type="evidence" value="ECO:0007669"/>
    <property type="project" value="UniProtKB-KW"/>
</dbReference>
<dbReference type="Proteomes" id="UP000274822">
    <property type="component" value="Unassembled WGS sequence"/>
</dbReference>
<evidence type="ECO:0000256" key="4">
    <source>
        <dbReference type="ARBA" id="ARBA00022771"/>
    </source>
</evidence>
<gene>
    <name evidence="12" type="ORF">BC938DRAFT_476713</name>
</gene>
<dbReference type="PANTHER" id="PTHR46539:SF1">
    <property type="entry name" value="E3 UBIQUITIN-PROTEIN LIGASE ATL42"/>
    <property type="match status" value="1"/>
</dbReference>
<keyword evidence="5" id="KW-0862">Zinc</keyword>
<dbReference type="AlphaFoldDB" id="A0A433PEZ9"/>
<comment type="caution">
    <text evidence="12">The sequence shown here is derived from an EMBL/GenBank/DDBJ whole genome shotgun (WGS) entry which is preliminary data.</text>
</comment>
<organism evidence="12 13">
    <name type="scientific">Jimgerdemannia flammicorona</name>
    <dbReference type="NCBI Taxonomy" id="994334"/>
    <lineage>
        <taxon>Eukaryota</taxon>
        <taxon>Fungi</taxon>
        <taxon>Fungi incertae sedis</taxon>
        <taxon>Mucoromycota</taxon>
        <taxon>Mucoromycotina</taxon>
        <taxon>Endogonomycetes</taxon>
        <taxon>Endogonales</taxon>
        <taxon>Endogonaceae</taxon>
        <taxon>Jimgerdemannia</taxon>
    </lineage>
</organism>
<evidence type="ECO:0000256" key="6">
    <source>
        <dbReference type="ARBA" id="ARBA00022989"/>
    </source>
</evidence>
<keyword evidence="7 10" id="KW-0472">Membrane</keyword>
<evidence type="ECO:0000256" key="1">
    <source>
        <dbReference type="ARBA" id="ARBA00004370"/>
    </source>
</evidence>
<evidence type="ECO:0000313" key="12">
    <source>
        <dbReference type="EMBL" id="RUS16079.1"/>
    </source>
</evidence>
<sequence length="385" mass="42987">TICDFHLYIWLVVQACIFYLQLACCIYILIRHSLFRPRVPTLGDATSINSARRAWWAWRRRTSPLGGPGSVTNVPGEEQAESAGEEEGRRRSARRTTVVGWNRYLLSPFFYSRLIMAAFVMWSVVGVALVGWDGYADECSKSNDTIYLTSYNIIFFHISVIGLYCILWCFIPCLAIIWLHALPSNHSVPTRAATKEMIERLQCRRGLDMAWFDRPGDESRLDIEDEIDESCAICLGDYEPTEWIRILPCTHYFHKNCIDQWLLTDKSCPLCKHDIDQPWPPLRNLAPSTHQTMTIDTTRTSRSNSMASNLNLYGSPPGGATPGVASTIALTALTGYSVEAISIATGVAPVRADLDGAAVAVVEDGETKDEDARGQAAQEVREVEG</sequence>
<feature type="transmembrane region" description="Helical" evidence="10">
    <location>
        <begin position="7"/>
        <end position="30"/>
    </location>
</feature>
<dbReference type="PROSITE" id="PS50089">
    <property type="entry name" value="ZF_RING_2"/>
    <property type="match status" value="1"/>
</dbReference>
<dbReference type="SMART" id="SM00184">
    <property type="entry name" value="RING"/>
    <property type="match status" value="1"/>
</dbReference>
<dbReference type="PANTHER" id="PTHR46539">
    <property type="entry name" value="E3 UBIQUITIN-PROTEIN LIGASE ATL42"/>
    <property type="match status" value="1"/>
</dbReference>
<dbReference type="InterPro" id="IPR001841">
    <property type="entry name" value="Znf_RING"/>
</dbReference>
<dbReference type="SMART" id="SM00744">
    <property type="entry name" value="RINGv"/>
    <property type="match status" value="1"/>
</dbReference>
<evidence type="ECO:0000256" key="8">
    <source>
        <dbReference type="PROSITE-ProRule" id="PRU00175"/>
    </source>
</evidence>
<dbReference type="InterPro" id="IPR013083">
    <property type="entry name" value="Znf_RING/FYVE/PHD"/>
</dbReference>
<keyword evidence="3" id="KW-0479">Metal-binding</keyword>
<evidence type="ECO:0000256" key="10">
    <source>
        <dbReference type="SAM" id="Phobius"/>
    </source>
</evidence>
<evidence type="ECO:0000259" key="11">
    <source>
        <dbReference type="PROSITE" id="PS50089"/>
    </source>
</evidence>
<keyword evidence="2 10" id="KW-0812">Transmembrane</keyword>
<dbReference type="EMBL" id="RBNJ01024720">
    <property type="protein sequence ID" value="RUS16079.1"/>
    <property type="molecule type" value="Genomic_DNA"/>
</dbReference>
<evidence type="ECO:0000256" key="2">
    <source>
        <dbReference type="ARBA" id="ARBA00022692"/>
    </source>
</evidence>
<feature type="region of interest" description="Disordered" evidence="9">
    <location>
        <begin position="364"/>
        <end position="385"/>
    </location>
</feature>
<evidence type="ECO:0000256" key="7">
    <source>
        <dbReference type="ARBA" id="ARBA00023136"/>
    </source>
</evidence>
<protein>
    <recommendedName>
        <fullName evidence="11">RING-type domain-containing protein</fullName>
    </recommendedName>
</protein>
<name>A0A433PEZ9_9FUNG</name>
<evidence type="ECO:0000256" key="5">
    <source>
        <dbReference type="ARBA" id="ARBA00022833"/>
    </source>
</evidence>
<dbReference type="SUPFAM" id="SSF57850">
    <property type="entry name" value="RING/U-box"/>
    <property type="match status" value="1"/>
</dbReference>
<reference evidence="12 13" key="1">
    <citation type="journal article" date="2018" name="New Phytol.">
        <title>Phylogenomics of Endogonaceae and evolution of mycorrhizas within Mucoromycota.</title>
        <authorList>
            <person name="Chang Y."/>
            <person name="Desiro A."/>
            <person name="Na H."/>
            <person name="Sandor L."/>
            <person name="Lipzen A."/>
            <person name="Clum A."/>
            <person name="Barry K."/>
            <person name="Grigoriev I.V."/>
            <person name="Martin F.M."/>
            <person name="Stajich J.E."/>
            <person name="Smith M.E."/>
            <person name="Bonito G."/>
            <person name="Spatafora J.W."/>
        </authorList>
    </citation>
    <scope>NUCLEOTIDE SEQUENCE [LARGE SCALE GENOMIC DNA]</scope>
    <source>
        <strain evidence="12 13">AD002</strain>
    </source>
</reference>
<accession>A0A433PEZ9</accession>
<evidence type="ECO:0000256" key="9">
    <source>
        <dbReference type="SAM" id="MobiDB-lite"/>
    </source>
</evidence>
<keyword evidence="4 8" id="KW-0863">Zinc-finger</keyword>
<feature type="domain" description="RING-type" evidence="11">
    <location>
        <begin position="231"/>
        <end position="272"/>
    </location>
</feature>
<comment type="subcellular location">
    <subcellularLocation>
        <location evidence="1">Membrane</location>
    </subcellularLocation>
</comment>
<evidence type="ECO:0000256" key="3">
    <source>
        <dbReference type="ARBA" id="ARBA00022723"/>
    </source>
</evidence>
<evidence type="ECO:0000313" key="13">
    <source>
        <dbReference type="Proteomes" id="UP000274822"/>
    </source>
</evidence>
<keyword evidence="6 10" id="KW-1133">Transmembrane helix</keyword>